<evidence type="ECO:0000256" key="2">
    <source>
        <dbReference type="ARBA" id="ARBA00007599"/>
    </source>
</evidence>
<dbReference type="AlphaFoldDB" id="D3LX11"/>
<name>D3LX11_9FIRM</name>
<dbReference type="SUPFAM" id="SSF52540">
    <property type="entry name" value="P-loop containing nucleoside triphosphate hydrolases"/>
    <property type="match status" value="1"/>
</dbReference>
<evidence type="ECO:0000313" key="13">
    <source>
        <dbReference type="Proteomes" id="UP000003242"/>
    </source>
</evidence>
<reference evidence="11" key="2">
    <citation type="submission" date="2009-12" db="EMBL/GenBank/DDBJ databases">
        <authorList>
            <person name="Madupu R."/>
            <person name="Durkin A.S."/>
            <person name="Torralba M."/>
            <person name="Methe B."/>
            <person name="Sutton G.G."/>
            <person name="Strausberg R.L."/>
            <person name="Nelson K.E."/>
        </authorList>
    </citation>
    <scope>NUCLEOTIDE SEQUENCE</scope>
    <source>
        <strain evidence="11">28L</strain>
    </source>
</reference>
<evidence type="ECO:0000256" key="9">
    <source>
        <dbReference type="ARBA" id="ARBA00022842"/>
    </source>
</evidence>
<evidence type="ECO:0000256" key="5">
    <source>
        <dbReference type="ARBA" id="ARBA00022694"/>
    </source>
</evidence>
<keyword evidence="14" id="KW-1185">Reference proteome</keyword>
<dbReference type="GO" id="GO:0002949">
    <property type="term" value="P:tRNA threonylcarbamoyladenosine modification"/>
    <property type="evidence" value="ECO:0007669"/>
    <property type="project" value="InterPro"/>
</dbReference>
<dbReference type="Proteomes" id="UP000004018">
    <property type="component" value="Unassembled WGS sequence"/>
</dbReference>
<dbReference type="OrthoDB" id="9815896at2"/>
<evidence type="ECO:0000256" key="6">
    <source>
        <dbReference type="ARBA" id="ARBA00022723"/>
    </source>
</evidence>
<dbReference type="PANTHER" id="PTHR33540:SF2">
    <property type="entry name" value="TRNA THREONYLCARBAMOYLADENOSINE BIOSYNTHESIS PROTEIN TSAE"/>
    <property type="match status" value="1"/>
</dbReference>
<evidence type="ECO:0000313" key="14">
    <source>
        <dbReference type="Proteomes" id="UP000004018"/>
    </source>
</evidence>
<dbReference type="InterPro" id="IPR003442">
    <property type="entry name" value="T6A_TsaE"/>
</dbReference>
<dbReference type="Pfam" id="PF02367">
    <property type="entry name" value="TsaE"/>
    <property type="match status" value="1"/>
</dbReference>
<evidence type="ECO:0000256" key="8">
    <source>
        <dbReference type="ARBA" id="ARBA00022840"/>
    </source>
</evidence>
<protein>
    <recommendedName>
        <fullName evidence="3">tRNA threonylcarbamoyladenosine biosynthesis protein TsaE</fullName>
    </recommendedName>
    <alternativeName>
        <fullName evidence="10">t(6)A37 threonylcarbamoyladenosine biosynthesis protein TsaE</fullName>
    </alternativeName>
</protein>
<gene>
    <name evidence="11" type="ORF">HMPREF0889_0821</name>
    <name evidence="12" type="ORF">HMPREF1039_1237</name>
</gene>
<comment type="subcellular location">
    <subcellularLocation>
        <location evidence="1">Cytoplasm</location>
    </subcellularLocation>
</comment>
<proteinExistence type="inferred from homology"/>
<keyword evidence="5" id="KW-0819">tRNA processing</keyword>
<dbReference type="EMBL" id="AFIJ01000035">
    <property type="protein sequence ID" value="EGL39592.1"/>
    <property type="molecule type" value="Genomic_DNA"/>
</dbReference>
<dbReference type="Gene3D" id="3.40.50.300">
    <property type="entry name" value="P-loop containing nucleotide triphosphate hydrolases"/>
    <property type="match status" value="1"/>
</dbReference>
<sequence>MTDIITRSEAETVALGERLGAVLRDGNVLALHGDLGAGKTHFVQGIARGMGITEPVVSPTFTILNYYEHEIPLQHFDFYRLEEASELAALGFDEYVQHGVTVIEWSEKFPECIPHTAAHVYIDNPGLCERKFHFVWQGSQWEAVEKEVKNYAIGH</sequence>
<keyword evidence="7" id="KW-0547">Nucleotide-binding</keyword>
<reference evidence="13" key="1">
    <citation type="submission" date="2009-12" db="EMBL/GenBank/DDBJ databases">
        <title>Sequence of Clostridiales genomosp. BVAB3 str. UPII9-5.</title>
        <authorList>
            <person name="Madupu R."/>
            <person name="Durkin A.S."/>
            <person name="Torralba M."/>
            <person name="Methe B."/>
            <person name="Sutton G.G."/>
            <person name="Strausberg R.L."/>
            <person name="Nelson K.E."/>
        </authorList>
    </citation>
    <scope>NUCLEOTIDE SEQUENCE [LARGE SCALE GENOMIC DNA]</scope>
    <source>
        <strain evidence="13">28L</strain>
    </source>
</reference>
<dbReference type="RefSeq" id="WP_007391405.1">
    <property type="nucleotide sequence ID" value="NZ_ADGP01000033.1"/>
</dbReference>
<dbReference type="GO" id="GO:0046872">
    <property type="term" value="F:metal ion binding"/>
    <property type="evidence" value="ECO:0007669"/>
    <property type="project" value="UniProtKB-KW"/>
</dbReference>
<keyword evidence="4" id="KW-0963">Cytoplasm</keyword>
<accession>D3LX11</accession>
<dbReference type="Proteomes" id="UP000003242">
    <property type="component" value="Unassembled WGS sequence"/>
</dbReference>
<dbReference type="NCBIfam" id="TIGR00150">
    <property type="entry name" value="T6A_YjeE"/>
    <property type="match status" value="1"/>
</dbReference>
<dbReference type="GO" id="GO:0005737">
    <property type="term" value="C:cytoplasm"/>
    <property type="evidence" value="ECO:0007669"/>
    <property type="project" value="UniProtKB-SubCell"/>
</dbReference>
<evidence type="ECO:0000313" key="11">
    <source>
        <dbReference type="EMBL" id="EFD93398.1"/>
    </source>
</evidence>
<evidence type="ECO:0000313" key="12">
    <source>
        <dbReference type="EMBL" id="EGL39592.1"/>
    </source>
</evidence>
<evidence type="ECO:0000256" key="1">
    <source>
        <dbReference type="ARBA" id="ARBA00004496"/>
    </source>
</evidence>
<evidence type="ECO:0000256" key="3">
    <source>
        <dbReference type="ARBA" id="ARBA00019010"/>
    </source>
</evidence>
<dbReference type="eggNOG" id="COG0802">
    <property type="taxonomic scope" value="Bacteria"/>
</dbReference>
<keyword evidence="11" id="KW-0378">Hydrolase</keyword>
<evidence type="ECO:0000256" key="10">
    <source>
        <dbReference type="ARBA" id="ARBA00032441"/>
    </source>
</evidence>
<keyword evidence="9" id="KW-0460">Magnesium</keyword>
<organism evidence="11 13">
    <name type="scientific">Megasphaera lornae</name>
    <dbReference type="NCBI Taxonomy" id="1000568"/>
    <lineage>
        <taxon>Bacteria</taxon>
        <taxon>Bacillati</taxon>
        <taxon>Bacillota</taxon>
        <taxon>Negativicutes</taxon>
        <taxon>Veillonellales</taxon>
        <taxon>Veillonellaceae</taxon>
        <taxon>Megasphaera</taxon>
    </lineage>
</organism>
<dbReference type="GO" id="GO:0005524">
    <property type="term" value="F:ATP binding"/>
    <property type="evidence" value="ECO:0007669"/>
    <property type="project" value="UniProtKB-KW"/>
</dbReference>
<reference evidence="12 14" key="3">
    <citation type="submission" date="2011-04" db="EMBL/GenBank/DDBJ databases">
        <authorList>
            <person name="Harkins D.M."/>
            <person name="Madupu R."/>
            <person name="Durkin A.S."/>
            <person name="Torralba M."/>
            <person name="Methe B."/>
            <person name="Sutton G.G."/>
            <person name="Nelson K.E."/>
        </authorList>
    </citation>
    <scope>NUCLEOTIDE SEQUENCE [LARGE SCALE GENOMIC DNA]</scope>
    <source>
        <strain evidence="12 14">UPII 199-6</strain>
    </source>
</reference>
<dbReference type="EMBL" id="ADGP01000033">
    <property type="protein sequence ID" value="EFD93398.1"/>
    <property type="molecule type" value="Genomic_DNA"/>
</dbReference>
<dbReference type="STRING" id="699218.HMPREF0889_0821"/>
<comment type="caution">
    <text evidence="11">The sequence shown here is derived from an EMBL/GenBank/DDBJ whole genome shotgun (WGS) entry which is preliminary data.</text>
</comment>
<keyword evidence="8" id="KW-0067">ATP-binding</keyword>
<comment type="similarity">
    <text evidence="2">Belongs to the TsaE family.</text>
</comment>
<dbReference type="GO" id="GO:0016787">
    <property type="term" value="F:hydrolase activity"/>
    <property type="evidence" value="ECO:0007669"/>
    <property type="project" value="UniProtKB-KW"/>
</dbReference>
<dbReference type="PANTHER" id="PTHR33540">
    <property type="entry name" value="TRNA THREONYLCARBAMOYLADENOSINE BIOSYNTHESIS PROTEIN TSAE"/>
    <property type="match status" value="1"/>
</dbReference>
<evidence type="ECO:0000256" key="7">
    <source>
        <dbReference type="ARBA" id="ARBA00022741"/>
    </source>
</evidence>
<evidence type="ECO:0000256" key="4">
    <source>
        <dbReference type="ARBA" id="ARBA00022490"/>
    </source>
</evidence>
<keyword evidence="6" id="KW-0479">Metal-binding</keyword>
<dbReference type="InterPro" id="IPR027417">
    <property type="entry name" value="P-loop_NTPase"/>
</dbReference>